<dbReference type="EMBL" id="JAAGPU010000040">
    <property type="protein sequence ID" value="NEU06311.1"/>
    <property type="molecule type" value="Genomic_DNA"/>
</dbReference>
<keyword evidence="1" id="KW-0812">Transmembrane</keyword>
<dbReference type="InterPro" id="IPR050248">
    <property type="entry name" value="Polysacc_deacetylase_ArnD"/>
</dbReference>
<dbReference type="PANTHER" id="PTHR10587:SF128">
    <property type="entry name" value="POLYSACCHARIDE DEACETYLASE PDAB-RELATED"/>
    <property type="match status" value="1"/>
</dbReference>
<evidence type="ECO:0000313" key="4">
    <source>
        <dbReference type="Proteomes" id="UP000481872"/>
    </source>
</evidence>
<gene>
    <name evidence="3" type="ORF">G3M99_15970</name>
</gene>
<feature type="transmembrane region" description="Helical" evidence="1">
    <location>
        <begin position="12"/>
        <end position="31"/>
    </location>
</feature>
<evidence type="ECO:0000256" key="1">
    <source>
        <dbReference type="SAM" id="Phobius"/>
    </source>
</evidence>
<evidence type="ECO:0000259" key="2">
    <source>
        <dbReference type="PROSITE" id="PS51677"/>
    </source>
</evidence>
<dbReference type="Proteomes" id="UP000481872">
    <property type="component" value="Unassembled WGS sequence"/>
</dbReference>
<name>A0A6M0H8X6_9CLOT</name>
<reference evidence="3 4" key="1">
    <citation type="submission" date="2020-02" db="EMBL/GenBank/DDBJ databases">
        <title>Genome assembly of a novel Clostridium senegalense strain.</title>
        <authorList>
            <person name="Gupta T.B."/>
            <person name="Jauregui R."/>
            <person name="Maclean P."/>
            <person name="Nawarathana A."/>
            <person name="Brightwell G."/>
        </authorList>
    </citation>
    <scope>NUCLEOTIDE SEQUENCE [LARGE SCALE GENOMIC DNA]</scope>
    <source>
        <strain evidence="3 4">AGRFS4</strain>
    </source>
</reference>
<evidence type="ECO:0000313" key="3">
    <source>
        <dbReference type="EMBL" id="NEU06311.1"/>
    </source>
</evidence>
<sequence>MEGIEIFKGEKRFIITLSILMIMGLTIIGISSTSTLQAFSQSNKKLPIYSVATKEKKIAITFDTTWGEDNMDEILNVLDKYNAKATFYVVGLWIDDFPEEVKEIDKRGHELGNHSNKHPNMTTISEEKIIKELDITDAKLLDITDKTSKTFRFPEGAFNDAALDIVEKTGRKCIQWDVDSIDWKGEGSEIEAERVLKKVKEGSIVLFHNARYTPQSLTIVLEKLSKEGYEFVTITDLIYDDEYKIDGNGRQIKNK</sequence>
<dbReference type="InterPro" id="IPR011330">
    <property type="entry name" value="Glyco_hydro/deAcase_b/a-brl"/>
</dbReference>
<dbReference type="GO" id="GO:0016810">
    <property type="term" value="F:hydrolase activity, acting on carbon-nitrogen (but not peptide) bonds"/>
    <property type="evidence" value="ECO:0007669"/>
    <property type="project" value="InterPro"/>
</dbReference>
<feature type="domain" description="NodB homology" evidence="2">
    <location>
        <begin position="56"/>
        <end position="232"/>
    </location>
</feature>
<dbReference type="PANTHER" id="PTHR10587">
    <property type="entry name" value="GLYCOSYL TRANSFERASE-RELATED"/>
    <property type="match status" value="1"/>
</dbReference>
<dbReference type="AlphaFoldDB" id="A0A6M0H8X6"/>
<dbReference type="Gene3D" id="3.20.20.370">
    <property type="entry name" value="Glycoside hydrolase/deacetylase"/>
    <property type="match status" value="1"/>
</dbReference>
<accession>A0A6M0H8X6</accession>
<dbReference type="CDD" id="cd10917">
    <property type="entry name" value="CE4_NodB_like_6s_7s"/>
    <property type="match status" value="1"/>
</dbReference>
<dbReference type="InterPro" id="IPR002509">
    <property type="entry name" value="NODB_dom"/>
</dbReference>
<dbReference type="RefSeq" id="WP_061996663.1">
    <property type="nucleotide sequence ID" value="NZ_JAAGPU010000040.1"/>
</dbReference>
<dbReference type="GO" id="GO:0005975">
    <property type="term" value="P:carbohydrate metabolic process"/>
    <property type="evidence" value="ECO:0007669"/>
    <property type="project" value="InterPro"/>
</dbReference>
<keyword evidence="1" id="KW-1133">Transmembrane helix</keyword>
<dbReference type="SUPFAM" id="SSF88713">
    <property type="entry name" value="Glycoside hydrolase/deacetylase"/>
    <property type="match status" value="1"/>
</dbReference>
<organism evidence="3 4">
    <name type="scientific">Clostridium senegalense</name>
    <dbReference type="NCBI Taxonomy" id="1465809"/>
    <lineage>
        <taxon>Bacteria</taxon>
        <taxon>Bacillati</taxon>
        <taxon>Bacillota</taxon>
        <taxon>Clostridia</taxon>
        <taxon>Eubacteriales</taxon>
        <taxon>Clostridiaceae</taxon>
        <taxon>Clostridium</taxon>
    </lineage>
</organism>
<dbReference type="GO" id="GO:0016020">
    <property type="term" value="C:membrane"/>
    <property type="evidence" value="ECO:0007669"/>
    <property type="project" value="TreeGrafter"/>
</dbReference>
<comment type="caution">
    <text evidence="3">The sequence shown here is derived from an EMBL/GenBank/DDBJ whole genome shotgun (WGS) entry which is preliminary data.</text>
</comment>
<proteinExistence type="predicted"/>
<dbReference type="PROSITE" id="PS51677">
    <property type="entry name" value="NODB"/>
    <property type="match status" value="1"/>
</dbReference>
<keyword evidence="4" id="KW-1185">Reference proteome</keyword>
<keyword evidence="1" id="KW-0472">Membrane</keyword>
<dbReference type="Pfam" id="PF01522">
    <property type="entry name" value="Polysacc_deac_1"/>
    <property type="match status" value="1"/>
</dbReference>
<protein>
    <submittedName>
        <fullName evidence="3">Polysaccharide deacetylase family protein</fullName>
    </submittedName>
</protein>